<evidence type="ECO:0000256" key="1">
    <source>
        <dbReference type="ARBA" id="ARBA00004651"/>
    </source>
</evidence>
<protein>
    <submittedName>
        <fullName evidence="7">DUF2156 domain-containing protein</fullName>
    </submittedName>
</protein>
<dbReference type="GO" id="GO:0005886">
    <property type="term" value="C:plasma membrane"/>
    <property type="evidence" value="ECO:0007669"/>
    <property type="project" value="UniProtKB-SubCell"/>
</dbReference>
<evidence type="ECO:0000313" key="7">
    <source>
        <dbReference type="EMBL" id="TWS27418.1"/>
    </source>
</evidence>
<gene>
    <name evidence="7" type="ORF">FK530_19045</name>
</gene>
<evidence type="ECO:0000256" key="2">
    <source>
        <dbReference type="ARBA" id="ARBA00022475"/>
    </source>
</evidence>
<evidence type="ECO:0000313" key="8">
    <source>
        <dbReference type="Proteomes" id="UP000319375"/>
    </source>
</evidence>
<feature type="domain" description="Phosphatidylglycerol lysyltransferase C-terminal" evidence="6">
    <location>
        <begin position="13"/>
        <end position="297"/>
    </location>
</feature>
<keyword evidence="2" id="KW-1003">Cell membrane</keyword>
<dbReference type="SUPFAM" id="SSF55729">
    <property type="entry name" value="Acyl-CoA N-acyltransferases (Nat)"/>
    <property type="match status" value="1"/>
</dbReference>
<dbReference type="OrthoDB" id="9801152at2"/>
<keyword evidence="4" id="KW-1133">Transmembrane helix</keyword>
<keyword evidence="3" id="KW-0812">Transmembrane</keyword>
<dbReference type="GO" id="GO:0016755">
    <property type="term" value="F:aminoacyltransferase activity"/>
    <property type="evidence" value="ECO:0007669"/>
    <property type="project" value="TreeGrafter"/>
</dbReference>
<keyword evidence="5" id="KW-0472">Membrane</keyword>
<organism evidence="7 8">
    <name type="scientific">Tsukamurella conjunctivitidis</name>
    <dbReference type="NCBI Taxonomy" id="2592068"/>
    <lineage>
        <taxon>Bacteria</taxon>
        <taxon>Bacillati</taxon>
        <taxon>Actinomycetota</taxon>
        <taxon>Actinomycetes</taxon>
        <taxon>Mycobacteriales</taxon>
        <taxon>Tsukamurellaceae</taxon>
        <taxon>Tsukamurella</taxon>
    </lineage>
</organism>
<proteinExistence type="predicted"/>
<evidence type="ECO:0000256" key="4">
    <source>
        <dbReference type="ARBA" id="ARBA00022989"/>
    </source>
</evidence>
<evidence type="ECO:0000259" key="6">
    <source>
        <dbReference type="Pfam" id="PF09924"/>
    </source>
</evidence>
<comment type="caution">
    <text evidence="7">The sequence shown here is derived from an EMBL/GenBank/DDBJ whole genome shotgun (WGS) entry which is preliminary data.</text>
</comment>
<sequence length="330" mass="36089">MSFGARSVSELVGHSVGDPLAPFALRPEKHHVAAPGGDAAVSYAIRLGVVVASGDPVGVTPEARAAAVAEFLRRAGRRPVAVLGAGEAARPLWEAHGLRAVPIGRDVVIDTASFDLVGRRFRNLRQAVTRTRNAGVTVTIVREGDLDDLERQSIRRMETLAGHDPARGFSMILGRMLDGSTPDAVFALARIADGTVCAAHRYLPAGPEDLSLDLPLRLRQAPNGVDERLTHEAVRWARNHGYKRVSLAFAPFPDLFADTPARHPWLRAAARRGAHAFDPLIHVERLYRYLRKYHSFDQERAVMLRPHQVARVAAALILLEYGRYGSGRTL</sequence>
<accession>A0A5C5RY37</accession>
<evidence type="ECO:0000256" key="5">
    <source>
        <dbReference type="ARBA" id="ARBA00023136"/>
    </source>
</evidence>
<dbReference type="Pfam" id="PF09924">
    <property type="entry name" value="LPG_synthase_C"/>
    <property type="match status" value="1"/>
</dbReference>
<reference evidence="7 8" key="1">
    <citation type="submission" date="2019-06" db="EMBL/GenBank/DDBJ databases">
        <title>Tsukamurella conjunctivitidis sp. nov., Tsukamurella assacharolytica sp. nov. and Tsukamurella sputae sp. nov. isolated from patients with conjunctivitis, bacteraemia (lymphoma) and respiratory infection (sputum) in Hong Kong.</title>
        <authorList>
            <person name="Teng J.L.L."/>
            <person name="Lee H.H."/>
            <person name="Fong J.Y.H."/>
            <person name="Fok K.M.N."/>
            <person name="Lau S.K.P."/>
            <person name="Woo P.C.Y."/>
        </authorList>
    </citation>
    <scope>NUCLEOTIDE SEQUENCE [LARGE SCALE GENOMIC DNA]</scope>
    <source>
        <strain evidence="7 8">HKU72</strain>
    </source>
</reference>
<dbReference type="InterPro" id="IPR016181">
    <property type="entry name" value="Acyl_CoA_acyltransferase"/>
</dbReference>
<dbReference type="AlphaFoldDB" id="A0A5C5RY37"/>
<name>A0A5C5RY37_9ACTN</name>
<dbReference type="Proteomes" id="UP000319375">
    <property type="component" value="Unassembled WGS sequence"/>
</dbReference>
<dbReference type="PANTHER" id="PTHR34697">
    <property type="entry name" value="PHOSPHATIDYLGLYCEROL LYSYLTRANSFERASE"/>
    <property type="match status" value="1"/>
</dbReference>
<dbReference type="InterPro" id="IPR024320">
    <property type="entry name" value="LPG_synthase_C"/>
</dbReference>
<evidence type="ECO:0000256" key="3">
    <source>
        <dbReference type="ARBA" id="ARBA00022692"/>
    </source>
</evidence>
<dbReference type="RefSeq" id="WP_146488555.1">
    <property type="nucleotide sequence ID" value="NZ_VIGX01000014.1"/>
</dbReference>
<dbReference type="EMBL" id="VIGX01000014">
    <property type="protein sequence ID" value="TWS27418.1"/>
    <property type="molecule type" value="Genomic_DNA"/>
</dbReference>
<keyword evidence="8" id="KW-1185">Reference proteome</keyword>
<dbReference type="GO" id="GO:0055091">
    <property type="term" value="P:phospholipid homeostasis"/>
    <property type="evidence" value="ECO:0007669"/>
    <property type="project" value="TreeGrafter"/>
</dbReference>
<comment type="subcellular location">
    <subcellularLocation>
        <location evidence="1">Cell membrane</location>
        <topology evidence="1">Multi-pass membrane protein</topology>
    </subcellularLocation>
</comment>
<dbReference type="InterPro" id="IPR051211">
    <property type="entry name" value="PG_lysyltransferase"/>
</dbReference>
<dbReference type="PANTHER" id="PTHR34697:SF2">
    <property type="entry name" value="PHOSPHATIDYLGLYCEROL LYSYLTRANSFERASE"/>
    <property type="match status" value="1"/>
</dbReference>